<dbReference type="AlphaFoldDB" id="A0A329MFI9"/>
<keyword evidence="4" id="KW-1185">Reference proteome</keyword>
<dbReference type="GO" id="GO:0016787">
    <property type="term" value="F:hydrolase activity"/>
    <property type="evidence" value="ECO:0007669"/>
    <property type="project" value="UniProtKB-KW"/>
</dbReference>
<evidence type="ECO:0000259" key="2">
    <source>
        <dbReference type="PROSITE" id="PS50263"/>
    </source>
</evidence>
<dbReference type="PANTHER" id="PTHR23088">
    <property type="entry name" value="NITRILASE-RELATED"/>
    <property type="match status" value="1"/>
</dbReference>
<dbReference type="PROSITE" id="PS01227">
    <property type="entry name" value="UPF0012"/>
    <property type="match status" value="1"/>
</dbReference>
<organism evidence="3 4">
    <name type="scientific">Paenibacillus contaminans</name>
    <dbReference type="NCBI Taxonomy" id="450362"/>
    <lineage>
        <taxon>Bacteria</taxon>
        <taxon>Bacillati</taxon>
        <taxon>Bacillota</taxon>
        <taxon>Bacilli</taxon>
        <taxon>Bacillales</taxon>
        <taxon>Paenibacillaceae</taxon>
        <taxon>Paenibacillus</taxon>
    </lineage>
</organism>
<dbReference type="PANTHER" id="PTHR23088:SF27">
    <property type="entry name" value="DEAMINATED GLUTATHIONE AMIDASE"/>
    <property type="match status" value="1"/>
</dbReference>
<dbReference type="InterPro" id="IPR001110">
    <property type="entry name" value="UPF0012_CS"/>
</dbReference>
<dbReference type="SUPFAM" id="SSF56317">
    <property type="entry name" value="Carbon-nitrogen hydrolase"/>
    <property type="match status" value="1"/>
</dbReference>
<dbReference type="InterPro" id="IPR036526">
    <property type="entry name" value="C-N_Hydrolase_sf"/>
</dbReference>
<dbReference type="RefSeq" id="WP_113033591.1">
    <property type="nucleotide sequence ID" value="NZ_QMFB01000016.1"/>
</dbReference>
<dbReference type="Pfam" id="PF00795">
    <property type="entry name" value="CN_hydrolase"/>
    <property type="match status" value="1"/>
</dbReference>
<gene>
    <name evidence="3" type="ORF">DQG23_24495</name>
</gene>
<sequence>MTTSKLRISLLQMDIAIGEPERNFAKLESMLEQAVSTAEKPDVIVFPEMWNTGYALDRIHELADVQGERTREYLSLFSRQHQVNIIGGSIAEKKEDAILNTIYAFDRTGNVAADYSKIHLFRLMDEEKYLTAGERLGRFELDGIQTGMMICYDIRFPELSRKLALDGAKLLFVPAEWPHPRLHHWRTLLMARAIENQMYVVSCNRVGTSGTTSFFGHSMVIDPWGEAIAEGGEEETILTATVDLDNVDKVRRTIPIFEDRRPHLY</sequence>
<reference evidence="3 4" key="1">
    <citation type="journal article" date="2009" name="Int. J. Syst. Evol. Microbiol.">
        <title>Paenibacillus contaminans sp. nov., isolated from a contaminated laboratory plate.</title>
        <authorList>
            <person name="Chou J.H."/>
            <person name="Lee J.H."/>
            <person name="Lin M.C."/>
            <person name="Chang P.S."/>
            <person name="Arun A.B."/>
            <person name="Young C.C."/>
            <person name="Chen W.M."/>
        </authorList>
    </citation>
    <scope>NUCLEOTIDE SEQUENCE [LARGE SCALE GENOMIC DNA]</scope>
    <source>
        <strain evidence="3 4">CKOBP-6</strain>
    </source>
</reference>
<proteinExistence type="inferred from homology"/>
<dbReference type="OrthoDB" id="9811121at2"/>
<dbReference type="InterPro" id="IPR003010">
    <property type="entry name" value="C-N_Hydrolase"/>
</dbReference>
<dbReference type="PROSITE" id="PS50263">
    <property type="entry name" value="CN_HYDROLASE"/>
    <property type="match status" value="1"/>
</dbReference>
<protein>
    <submittedName>
        <fullName evidence="3">Carbon-nitrogen family hydrolase</fullName>
    </submittedName>
</protein>
<accession>A0A329MFI9</accession>
<dbReference type="CDD" id="cd07583">
    <property type="entry name" value="nitrilase_5"/>
    <property type="match status" value="1"/>
</dbReference>
<comment type="similarity">
    <text evidence="1">Belongs to the carbon-nitrogen hydrolase superfamily. NIT1/NIT2 family.</text>
</comment>
<dbReference type="EMBL" id="QMFB01000016">
    <property type="protein sequence ID" value="RAV18468.1"/>
    <property type="molecule type" value="Genomic_DNA"/>
</dbReference>
<comment type="caution">
    <text evidence="3">The sequence shown here is derived from an EMBL/GenBank/DDBJ whole genome shotgun (WGS) entry which is preliminary data.</text>
</comment>
<dbReference type="Proteomes" id="UP000250369">
    <property type="component" value="Unassembled WGS sequence"/>
</dbReference>
<keyword evidence="3" id="KW-0378">Hydrolase</keyword>
<evidence type="ECO:0000313" key="4">
    <source>
        <dbReference type="Proteomes" id="UP000250369"/>
    </source>
</evidence>
<name>A0A329MFI9_9BACL</name>
<feature type="domain" description="CN hydrolase" evidence="2">
    <location>
        <begin position="6"/>
        <end position="244"/>
    </location>
</feature>
<evidence type="ECO:0000256" key="1">
    <source>
        <dbReference type="ARBA" id="ARBA00010613"/>
    </source>
</evidence>
<evidence type="ECO:0000313" key="3">
    <source>
        <dbReference type="EMBL" id="RAV18468.1"/>
    </source>
</evidence>
<dbReference type="Gene3D" id="3.60.110.10">
    <property type="entry name" value="Carbon-nitrogen hydrolase"/>
    <property type="match status" value="1"/>
</dbReference>